<evidence type="ECO:0000256" key="8">
    <source>
        <dbReference type="ARBA" id="ARBA00022989"/>
    </source>
</evidence>
<dbReference type="InterPro" id="IPR005467">
    <property type="entry name" value="His_kinase_dom"/>
</dbReference>
<dbReference type="SMART" id="SM00388">
    <property type="entry name" value="HisKA"/>
    <property type="match status" value="1"/>
</dbReference>
<dbReference type="InterPro" id="IPR003661">
    <property type="entry name" value="HisK_dim/P_dom"/>
</dbReference>
<evidence type="ECO:0000256" key="3">
    <source>
        <dbReference type="ARBA" id="ARBA00012438"/>
    </source>
</evidence>
<evidence type="ECO:0000256" key="6">
    <source>
        <dbReference type="ARBA" id="ARBA00022692"/>
    </source>
</evidence>
<dbReference type="EMBL" id="CP017717">
    <property type="protein sequence ID" value="AQZ63316.1"/>
    <property type="molecule type" value="Genomic_DNA"/>
</dbReference>
<sequence length="403" mass="43014">MGRLTVRGRLTLVYAAVFAAGGLLLLGLDYAIVAESLVSRSTEPTVVQAEPSPGGRSTPRPAVAERPGTTPDGVKDGVKDRVPAIAAFAPQSVLDRYRAQVLYDLLLRCSAVLAGAIAVAALAGRLIAGRTLSRLHRITETARELSERDLNRRLALDGPQDELKELGDTFDGMLARLQAAFDSQRRFAANASHELRTPLAIQRMAVEVPLATGQVPDHLVPAMHRVLEACARSERLIEGLLLLASSERGLSERRPVELPEVVRRAAGTLPADWRGRVDVRVRPAVVEGDPVLLEHLVRNLLDNAVRYNVPGGTVEVTAGPRPDGAEVVVSNTGPVVAEERAERLFLPFERGNGRRLARDGGTGLGLSIVRAIADAHHGTASAVPRAGGGLTVTVVLPRERPAP</sequence>
<dbReference type="CDD" id="cd00075">
    <property type="entry name" value="HATPase"/>
    <property type="match status" value="1"/>
</dbReference>
<dbReference type="InterPro" id="IPR003660">
    <property type="entry name" value="HAMP_dom"/>
</dbReference>
<dbReference type="PANTHER" id="PTHR45436">
    <property type="entry name" value="SENSOR HISTIDINE KINASE YKOH"/>
    <property type="match status" value="1"/>
</dbReference>
<evidence type="ECO:0000313" key="15">
    <source>
        <dbReference type="EMBL" id="AQZ63316.1"/>
    </source>
</evidence>
<evidence type="ECO:0000256" key="4">
    <source>
        <dbReference type="ARBA" id="ARBA00022553"/>
    </source>
</evidence>
<dbReference type="CDD" id="cd06225">
    <property type="entry name" value="HAMP"/>
    <property type="match status" value="1"/>
</dbReference>
<feature type="transmembrane region" description="Helical" evidence="12">
    <location>
        <begin position="12"/>
        <end position="33"/>
    </location>
</feature>
<dbReference type="Pfam" id="PF00672">
    <property type="entry name" value="HAMP"/>
    <property type="match status" value="1"/>
</dbReference>
<accession>A0A1U9ZZC5</accession>
<feature type="domain" description="HAMP" evidence="14">
    <location>
        <begin position="129"/>
        <end position="182"/>
    </location>
</feature>
<dbReference type="InterPro" id="IPR004358">
    <property type="entry name" value="Sig_transdc_His_kin-like_C"/>
</dbReference>
<dbReference type="InterPro" id="IPR036097">
    <property type="entry name" value="HisK_dim/P_sf"/>
</dbReference>
<organism evidence="15 16">
    <name type="scientific">[Actinomadura] parvosata subsp. kistnae</name>
    <dbReference type="NCBI Taxonomy" id="1909395"/>
    <lineage>
        <taxon>Bacteria</taxon>
        <taxon>Bacillati</taxon>
        <taxon>Actinomycetota</taxon>
        <taxon>Actinomycetes</taxon>
        <taxon>Streptosporangiales</taxon>
        <taxon>Streptosporangiaceae</taxon>
        <taxon>Nonomuraea</taxon>
    </lineage>
</organism>
<dbReference type="STRING" id="1909395.BKM31_19255"/>
<dbReference type="AlphaFoldDB" id="A0A1U9ZZC5"/>
<dbReference type="OrthoDB" id="3224230at2"/>
<evidence type="ECO:0000256" key="7">
    <source>
        <dbReference type="ARBA" id="ARBA00022777"/>
    </source>
</evidence>
<evidence type="ECO:0000259" key="13">
    <source>
        <dbReference type="PROSITE" id="PS50109"/>
    </source>
</evidence>
<comment type="subcellular location">
    <subcellularLocation>
        <location evidence="2">Cell membrane</location>
    </subcellularLocation>
</comment>
<evidence type="ECO:0000256" key="11">
    <source>
        <dbReference type="SAM" id="MobiDB-lite"/>
    </source>
</evidence>
<comment type="catalytic activity">
    <reaction evidence="1">
        <text>ATP + protein L-histidine = ADP + protein N-phospho-L-histidine.</text>
        <dbReference type="EC" id="2.7.13.3"/>
    </reaction>
</comment>
<dbReference type="SUPFAM" id="SSF158472">
    <property type="entry name" value="HAMP domain-like"/>
    <property type="match status" value="1"/>
</dbReference>
<feature type="region of interest" description="Disordered" evidence="11">
    <location>
        <begin position="43"/>
        <end position="77"/>
    </location>
</feature>
<keyword evidence="5" id="KW-0808">Transferase</keyword>
<dbReference type="GO" id="GO:0005886">
    <property type="term" value="C:plasma membrane"/>
    <property type="evidence" value="ECO:0007669"/>
    <property type="project" value="UniProtKB-SubCell"/>
</dbReference>
<evidence type="ECO:0000256" key="2">
    <source>
        <dbReference type="ARBA" id="ARBA00004236"/>
    </source>
</evidence>
<dbReference type="Proteomes" id="UP000190797">
    <property type="component" value="Chromosome"/>
</dbReference>
<dbReference type="PANTHER" id="PTHR45436:SF5">
    <property type="entry name" value="SENSOR HISTIDINE KINASE TRCS"/>
    <property type="match status" value="1"/>
</dbReference>
<dbReference type="SMART" id="SM00304">
    <property type="entry name" value="HAMP"/>
    <property type="match status" value="1"/>
</dbReference>
<dbReference type="GO" id="GO:0000155">
    <property type="term" value="F:phosphorelay sensor kinase activity"/>
    <property type="evidence" value="ECO:0007669"/>
    <property type="project" value="InterPro"/>
</dbReference>
<dbReference type="PRINTS" id="PR00344">
    <property type="entry name" value="BCTRLSENSOR"/>
</dbReference>
<dbReference type="EC" id="2.7.13.3" evidence="3"/>
<dbReference type="RefSeq" id="WP_080039491.1">
    <property type="nucleotide sequence ID" value="NZ_CP017717.1"/>
</dbReference>
<keyword evidence="4" id="KW-0597">Phosphoprotein</keyword>
<dbReference type="Gene3D" id="6.10.340.10">
    <property type="match status" value="1"/>
</dbReference>
<dbReference type="CDD" id="cd00082">
    <property type="entry name" value="HisKA"/>
    <property type="match status" value="1"/>
</dbReference>
<evidence type="ECO:0000256" key="5">
    <source>
        <dbReference type="ARBA" id="ARBA00022679"/>
    </source>
</evidence>
<dbReference type="PROSITE" id="PS50885">
    <property type="entry name" value="HAMP"/>
    <property type="match status" value="1"/>
</dbReference>
<dbReference type="InterPro" id="IPR003594">
    <property type="entry name" value="HATPase_dom"/>
</dbReference>
<evidence type="ECO:0000259" key="14">
    <source>
        <dbReference type="PROSITE" id="PS50885"/>
    </source>
</evidence>
<keyword evidence="10 12" id="KW-0472">Membrane</keyword>
<dbReference type="SUPFAM" id="SSF55874">
    <property type="entry name" value="ATPase domain of HSP90 chaperone/DNA topoisomerase II/histidine kinase"/>
    <property type="match status" value="1"/>
</dbReference>
<gene>
    <name evidence="15" type="ORF">BKM31_19255</name>
</gene>
<feature type="transmembrane region" description="Helical" evidence="12">
    <location>
        <begin position="105"/>
        <end position="128"/>
    </location>
</feature>
<feature type="domain" description="Histidine kinase" evidence="13">
    <location>
        <begin position="190"/>
        <end position="400"/>
    </location>
</feature>
<protein>
    <recommendedName>
        <fullName evidence="3">histidine kinase</fullName>
        <ecNumber evidence="3">2.7.13.3</ecNumber>
    </recommendedName>
</protein>
<evidence type="ECO:0000256" key="10">
    <source>
        <dbReference type="ARBA" id="ARBA00023136"/>
    </source>
</evidence>
<dbReference type="SMART" id="SM00387">
    <property type="entry name" value="HATPase_c"/>
    <property type="match status" value="1"/>
</dbReference>
<evidence type="ECO:0000256" key="9">
    <source>
        <dbReference type="ARBA" id="ARBA00023012"/>
    </source>
</evidence>
<dbReference type="Gene3D" id="3.30.565.10">
    <property type="entry name" value="Histidine kinase-like ATPase, C-terminal domain"/>
    <property type="match status" value="1"/>
</dbReference>
<keyword evidence="8 12" id="KW-1133">Transmembrane helix</keyword>
<keyword evidence="6 12" id="KW-0812">Transmembrane</keyword>
<evidence type="ECO:0000256" key="12">
    <source>
        <dbReference type="SAM" id="Phobius"/>
    </source>
</evidence>
<proteinExistence type="predicted"/>
<dbReference type="KEGG" id="noa:BKM31_19255"/>
<evidence type="ECO:0000313" key="16">
    <source>
        <dbReference type="Proteomes" id="UP000190797"/>
    </source>
</evidence>
<dbReference type="InterPro" id="IPR050428">
    <property type="entry name" value="TCS_sensor_his_kinase"/>
</dbReference>
<dbReference type="InterPro" id="IPR036890">
    <property type="entry name" value="HATPase_C_sf"/>
</dbReference>
<keyword evidence="9" id="KW-0902">Two-component regulatory system</keyword>
<keyword evidence="16" id="KW-1185">Reference proteome</keyword>
<dbReference type="SUPFAM" id="SSF47384">
    <property type="entry name" value="Homodimeric domain of signal transducing histidine kinase"/>
    <property type="match status" value="1"/>
</dbReference>
<reference evidence="16" key="1">
    <citation type="journal article" date="2017" name="Med. Chem. Commun.">
        <title>Nonomuraea sp. ATCC 55076 harbours the largest actinomycete chromosome to date and the kistamicin biosynthetic gene cluster.</title>
        <authorList>
            <person name="Nazari B."/>
            <person name="Forneris C.C."/>
            <person name="Gibson M.I."/>
            <person name="Moon K."/>
            <person name="Schramma K.R."/>
            <person name="Seyedsayamdost M.R."/>
        </authorList>
    </citation>
    <scope>NUCLEOTIDE SEQUENCE [LARGE SCALE GENOMIC DNA]</scope>
    <source>
        <strain evidence="16">ATCC 55076</strain>
    </source>
</reference>
<evidence type="ECO:0000256" key="1">
    <source>
        <dbReference type="ARBA" id="ARBA00000085"/>
    </source>
</evidence>
<dbReference type="Gene3D" id="1.10.287.130">
    <property type="match status" value="1"/>
</dbReference>
<dbReference type="Pfam" id="PF02518">
    <property type="entry name" value="HATPase_c"/>
    <property type="match status" value="1"/>
</dbReference>
<dbReference type="Pfam" id="PF00512">
    <property type="entry name" value="HisKA"/>
    <property type="match status" value="1"/>
</dbReference>
<name>A0A1U9ZZC5_9ACTN</name>
<keyword evidence="7" id="KW-0418">Kinase</keyword>
<dbReference type="PROSITE" id="PS50109">
    <property type="entry name" value="HIS_KIN"/>
    <property type="match status" value="1"/>
</dbReference>